<dbReference type="Pfam" id="PF22936">
    <property type="entry name" value="Pol_BBD"/>
    <property type="match status" value="1"/>
</dbReference>
<dbReference type="Proteomes" id="UP001152484">
    <property type="component" value="Unassembled WGS sequence"/>
</dbReference>
<evidence type="ECO:0000259" key="1">
    <source>
        <dbReference type="Pfam" id="PF22936"/>
    </source>
</evidence>
<feature type="non-terminal residue" evidence="2">
    <location>
        <position position="61"/>
    </location>
</feature>
<dbReference type="InterPro" id="IPR054722">
    <property type="entry name" value="PolX-like_BBD"/>
</dbReference>
<evidence type="ECO:0000313" key="3">
    <source>
        <dbReference type="Proteomes" id="UP001152484"/>
    </source>
</evidence>
<proteinExistence type="predicted"/>
<comment type="caution">
    <text evidence="2">The sequence shown here is derived from an EMBL/GenBank/DDBJ whole genome shotgun (WGS) entry which is preliminary data.</text>
</comment>
<accession>A0A9P0YBY6</accession>
<dbReference type="EMBL" id="CAMAPE010000001">
    <property type="protein sequence ID" value="CAH9051293.1"/>
    <property type="molecule type" value="Genomic_DNA"/>
</dbReference>
<keyword evidence="3" id="KW-1185">Reference proteome</keyword>
<sequence length="61" mass="6934">MEMNNEVELTLLMANHEEQTKKSTWYLDTGASNHMTGDKSMFVKVEQTQGHVTFGDESKVV</sequence>
<reference evidence="2" key="1">
    <citation type="submission" date="2022-07" db="EMBL/GenBank/DDBJ databases">
        <authorList>
            <person name="Macas J."/>
            <person name="Novak P."/>
            <person name="Neumann P."/>
        </authorList>
    </citation>
    <scope>NUCLEOTIDE SEQUENCE</scope>
</reference>
<dbReference type="OrthoDB" id="1306064at2759"/>
<evidence type="ECO:0000313" key="2">
    <source>
        <dbReference type="EMBL" id="CAH9051293.1"/>
    </source>
</evidence>
<dbReference type="AlphaFoldDB" id="A0A9P0YBY6"/>
<organism evidence="2 3">
    <name type="scientific">Cuscuta europaea</name>
    <name type="common">European dodder</name>
    <dbReference type="NCBI Taxonomy" id="41803"/>
    <lineage>
        <taxon>Eukaryota</taxon>
        <taxon>Viridiplantae</taxon>
        <taxon>Streptophyta</taxon>
        <taxon>Embryophyta</taxon>
        <taxon>Tracheophyta</taxon>
        <taxon>Spermatophyta</taxon>
        <taxon>Magnoliopsida</taxon>
        <taxon>eudicotyledons</taxon>
        <taxon>Gunneridae</taxon>
        <taxon>Pentapetalae</taxon>
        <taxon>asterids</taxon>
        <taxon>lamiids</taxon>
        <taxon>Solanales</taxon>
        <taxon>Convolvulaceae</taxon>
        <taxon>Cuscuteae</taxon>
        <taxon>Cuscuta</taxon>
        <taxon>Cuscuta subgen. Cuscuta</taxon>
    </lineage>
</organism>
<gene>
    <name evidence="2" type="ORF">CEURO_LOCUS197</name>
</gene>
<feature type="domain" description="Retrovirus-related Pol polyprotein from transposon TNT 1-94-like beta-barrel" evidence="1">
    <location>
        <begin position="25"/>
        <end position="60"/>
    </location>
</feature>
<name>A0A9P0YBY6_CUSEU</name>
<protein>
    <recommendedName>
        <fullName evidence="1">Retrovirus-related Pol polyprotein from transposon TNT 1-94-like beta-barrel domain-containing protein</fullName>
    </recommendedName>
</protein>